<feature type="non-terminal residue" evidence="1">
    <location>
        <position position="60"/>
    </location>
</feature>
<dbReference type="GO" id="GO:0005829">
    <property type="term" value="C:cytosol"/>
    <property type="evidence" value="ECO:0007669"/>
    <property type="project" value="TreeGrafter"/>
</dbReference>
<dbReference type="PANTHER" id="PTHR43393">
    <property type="entry name" value="CYTOKININ RIBOSIDE 5'-MONOPHOSPHATE PHOSPHORIBOHYDROLASE"/>
    <property type="match status" value="1"/>
</dbReference>
<dbReference type="InterPro" id="IPR052341">
    <property type="entry name" value="LOG_family_nucleotidases"/>
</dbReference>
<dbReference type="SUPFAM" id="SSF102405">
    <property type="entry name" value="MCP/YpsA-like"/>
    <property type="match status" value="1"/>
</dbReference>
<evidence type="ECO:0008006" key="2">
    <source>
        <dbReference type="Google" id="ProtNLM"/>
    </source>
</evidence>
<dbReference type="EMBL" id="BARW01006055">
    <property type="protein sequence ID" value="GAI85771.1"/>
    <property type="molecule type" value="Genomic_DNA"/>
</dbReference>
<sequence>MGRELAKQGVILVCGGLGGVMEAACKGAQSEGGVTIGILPGESRQAANPYVQIPIVTGIG</sequence>
<gene>
    <name evidence="1" type="ORF">S12H4_12670</name>
</gene>
<dbReference type="AlphaFoldDB" id="X1T2Y9"/>
<name>X1T2Y9_9ZZZZ</name>
<dbReference type="PANTHER" id="PTHR43393:SF3">
    <property type="entry name" value="LYSINE DECARBOXYLASE-LIKE PROTEIN"/>
    <property type="match status" value="1"/>
</dbReference>
<protein>
    <recommendedName>
        <fullName evidence="2">TIGR00725 family protein</fullName>
    </recommendedName>
</protein>
<proteinExistence type="predicted"/>
<dbReference type="Pfam" id="PF18306">
    <property type="entry name" value="LDcluster4"/>
    <property type="match status" value="1"/>
</dbReference>
<evidence type="ECO:0000313" key="1">
    <source>
        <dbReference type="EMBL" id="GAI85771.1"/>
    </source>
</evidence>
<dbReference type="Gene3D" id="3.40.50.450">
    <property type="match status" value="1"/>
</dbReference>
<organism evidence="1">
    <name type="scientific">marine sediment metagenome</name>
    <dbReference type="NCBI Taxonomy" id="412755"/>
    <lineage>
        <taxon>unclassified sequences</taxon>
        <taxon>metagenomes</taxon>
        <taxon>ecological metagenomes</taxon>
    </lineage>
</organism>
<reference evidence="1" key="1">
    <citation type="journal article" date="2014" name="Front. Microbiol.">
        <title>High frequency of phylogenetically diverse reductive dehalogenase-homologous genes in deep subseafloor sedimentary metagenomes.</title>
        <authorList>
            <person name="Kawai M."/>
            <person name="Futagami T."/>
            <person name="Toyoda A."/>
            <person name="Takaki Y."/>
            <person name="Nishi S."/>
            <person name="Hori S."/>
            <person name="Arai W."/>
            <person name="Tsubouchi T."/>
            <person name="Morono Y."/>
            <person name="Uchiyama I."/>
            <person name="Ito T."/>
            <person name="Fujiyama A."/>
            <person name="Inagaki F."/>
            <person name="Takami H."/>
        </authorList>
    </citation>
    <scope>NUCLEOTIDE SEQUENCE</scope>
    <source>
        <strain evidence="1">Expedition CK06-06</strain>
    </source>
</reference>
<dbReference type="InterPro" id="IPR041164">
    <property type="entry name" value="LDcluster4"/>
</dbReference>
<comment type="caution">
    <text evidence="1">The sequence shown here is derived from an EMBL/GenBank/DDBJ whole genome shotgun (WGS) entry which is preliminary data.</text>
</comment>
<accession>X1T2Y9</accession>